<keyword evidence="1 3" id="KW-0378">Hydrolase</keyword>
<name>A0A1G7I159_9FLAO</name>
<protein>
    <submittedName>
        <fullName evidence="3">Flagellum-specific peptidoglycan hydrolase FlgJ</fullName>
    </submittedName>
</protein>
<dbReference type="Pfam" id="PF01832">
    <property type="entry name" value="Glucosaminidase"/>
    <property type="match status" value="1"/>
</dbReference>
<accession>A0A1G7I159</accession>
<feature type="domain" description="Mannosyl-glycoprotein endo-beta-N-acetylglucosamidase-like" evidence="2">
    <location>
        <begin position="32"/>
        <end position="147"/>
    </location>
</feature>
<evidence type="ECO:0000313" key="4">
    <source>
        <dbReference type="Proteomes" id="UP000199203"/>
    </source>
</evidence>
<evidence type="ECO:0000259" key="2">
    <source>
        <dbReference type="Pfam" id="PF01832"/>
    </source>
</evidence>
<dbReference type="InterPro" id="IPR002901">
    <property type="entry name" value="MGlyc_endo_b_GlcNAc-like_dom"/>
</dbReference>
<dbReference type="InterPro" id="IPR051056">
    <property type="entry name" value="Glycosyl_Hydrolase_73"/>
</dbReference>
<sequence length="148" mass="16879">MKNFNIRSLMIFILFFSLKISAQNSYINQYKTIATELSQEFGIPTVVILSIAYMETGGGTSSACKVLNNHFGMTGRNNVNSSRFKNFTDSKASYRAFCEWVSKRKFYEKLKGSQDHNDWFVAIASSGYSTKPVEWKQKLNLVMKKIGL</sequence>
<proteinExistence type="predicted"/>
<dbReference type="AlphaFoldDB" id="A0A1G7I159"/>
<dbReference type="OrthoDB" id="1371721at2"/>
<dbReference type="Gene3D" id="1.10.530.10">
    <property type="match status" value="1"/>
</dbReference>
<gene>
    <name evidence="3" type="ORF">SAMN05421825_0962</name>
</gene>
<organism evidence="3 4">
    <name type="scientific">Epilithonimonas hungarica</name>
    <dbReference type="NCBI Taxonomy" id="454006"/>
    <lineage>
        <taxon>Bacteria</taxon>
        <taxon>Pseudomonadati</taxon>
        <taxon>Bacteroidota</taxon>
        <taxon>Flavobacteriia</taxon>
        <taxon>Flavobacteriales</taxon>
        <taxon>Weeksellaceae</taxon>
        <taxon>Chryseobacterium group</taxon>
        <taxon>Epilithonimonas</taxon>
    </lineage>
</organism>
<keyword evidence="4" id="KW-1185">Reference proteome</keyword>
<dbReference type="PANTHER" id="PTHR33308:SF9">
    <property type="entry name" value="PEPTIDOGLYCAN HYDROLASE FLGJ"/>
    <property type="match status" value="1"/>
</dbReference>
<dbReference type="PANTHER" id="PTHR33308">
    <property type="entry name" value="PEPTIDOGLYCAN HYDROLASE FLGJ"/>
    <property type="match status" value="1"/>
</dbReference>
<evidence type="ECO:0000256" key="1">
    <source>
        <dbReference type="ARBA" id="ARBA00022801"/>
    </source>
</evidence>
<dbReference type="STRING" id="454006.SAMN05421825_0962"/>
<evidence type="ECO:0000313" key="3">
    <source>
        <dbReference type="EMBL" id="SDF06481.1"/>
    </source>
</evidence>
<dbReference type="Proteomes" id="UP000199203">
    <property type="component" value="Unassembled WGS sequence"/>
</dbReference>
<dbReference type="GO" id="GO:0004040">
    <property type="term" value="F:amidase activity"/>
    <property type="evidence" value="ECO:0007669"/>
    <property type="project" value="InterPro"/>
</dbReference>
<dbReference type="EMBL" id="FNBH01000001">
    <property type="protein sequence ID" value="SDF06481.1"/>
    <property type="molecule type" value="Genomic_DNA"/>
</dbReference>
<reference evidence="4" key="1">
    <citation type="submission" date="2016-10" db="EMBL/GenBank/DDBJ databases">
        <authorList>
            <person name="Varghese N."/>
            <person name="Submissions S."/>
        </authorList>
    </citation>
    <scope>NUCLEOTIDE SEQUENCE [LARGE SCALE GENOMIC DNA]</scope>
    <source>
        <strain evidence="4">DSM 19684</strain>
    </source>
</reference>
<dbReference type="RefSeq" id="WP_089871810.1">
    <property type="nucleotide sequence ID" value="NZ_FNBH01000001.1"/>
</dbReference>